<evidence type="ECO:0000256" key="1">
    <source>
        <dbReference type="SAM" id="MobiDB-lite"/>
    </source>
</evidence>
<sequence>SQNHHTTTHPNNSTSPEIVELPTSTATPAASTTLRPIHKTTSYTTDGFPITSAAAPNVTESVSNTTHALLTYPSANTT</sequence>
<proteinExistence type="predicted"/>
<reference evidence="2" key="1">
    <citation type="submission" date="2022-12" db="EMBL/GenBank/DDBJ databases">
        <authorList>
            <person name="Alioto T."/>
            <person name="Alioto T."/>
            <person name="Gomez Garrido J."/>
        </authorList>
    </citation>
    <scope>NUCLEOTIDE SEQUENCE</scope>
</reference>
<keyword evidence="3" id="KW-1185">Reference proteome</keyword>
<gene>
    <name evidence="2" type="ORF">PODLI_1B008578</name>
</gene>
<accession>A0AA35JZ82</accession>
<feature type="region of interest" description="Disordered" evidence="1">
    <location>
        <begin position="1"/>
        <end position="41"/>
    </location>
</feature>
<feature type="non-terminal residue" evidence="2">
    <location>
        <position position="78"/>
    </location>
</feature>
<evidence type="ECO:0000313" key="2">
    <source>
        <dbReference type="EMBL" id="CAI5767929.1"/>
    </source>
</evidence>
<feature type="non-terminal residue" evidence="2">
    <location>
        <position position="1"/>
    </location>
</feature>
<dbReference type="AlphaFoldDB" id="A0AA35JZ82"/>
<dbReference type="Proteomes" id="UP001178461">
    <property type="component" value="Chromosome 2"/>
</dbReference>
<dbReference type="EMBL" id="OX395127">
    <property type="protein sequence ID" value="CAI5767929.1"/>
    <property type="molecule type" value="Genomic_DNA"/>
</dbReference>
<evidence type="ECO:0000313" key="3">
    <source>
        <dbReference type="Proteomes" id="UP001178461"/>
    </source>
</evidence>
<protein>
    <submittedName>
        <fullName evidence="2">Uncharacterized protein</fullName>
    </submittedName>
</protein>
<feature type="compositionally biased region" description="Low complexity" evidence="1">
    <location>
        <begin position="1"/>
        <end position="33"/>
    </location>
</feature>
<organism evidence="2 3">
    <name type="scientific">Podarcis lilfordi</name>
    <name type="common">Lilford's wall lizard</name>
    <dbReference type="NCBI Taxonomy" id="74358"/>
    <lineage>
        <taxon>Eukaryota</taxon>
        <taxon>Metazoa</taxon>
        <taxon>Chordata</taxon>
        <taxon>Craniata</taxon>
        <taxon>Vertebrata</taxon>
        <taxon>Euteleostomi</taxon>
        <taxon>Lepidosauria</taxon>
        <taxon>Squamata</taxon>
        <taxon>Bifurcata</taxon>
        <taxon>Unidentata</taxon>
        <taxon>Episquamata</taxon>
        <taxon>Laterata</taxon>
        <taxon>Lacertibaenia</taxon>
        <taxon>Lacertidae</taxon>
        <taxon>Podarcis</taxon>
    </lineage>
</organism>
<name>A0AA35JZ82_9SAUR</name>